<name>A0A8J8G9A5_9FLAO</name>
<dbReference type="EMBL" id="JABSNO010000026">
    <property type="protein sequence ID" value="NRS93686.1"/>
    <property type="molecule type" value="Genomic_DNA"/>
</dbReference>
<dbReference type="RefSeq" id="WP_226927521.1">
    <property type="nucleotide sequence ID" value="NZ_JABSNO010000026.1"/>
</dbReference>
<dbReference type="NCBIfam" id="TIGR03696">
    <property type="entry name" value="Rhs_assc_core"/>
    <property type="match status" value="1"/>
</dbReference>
<accession>A0A8J8G9A5</accession>
<gene>
    <name evidence="1" type="ORF">HNQ03_002777</name>
</gene>
<dbReference type="PANTHER" id="PTHR32305:SF15">
    <property type="entry name" value="PROTEIN RHSA-RELATED"/>
    <property type="match status" value="1"/>
</dbReference>
<protein>
    <submittedName>
        <fullName evidence="1">RHS repeat-associated protein</fullName>
    </submittedName>
</protein>
<keyword evidence="2" id="KW-1185">Reference proteome</keyword>
<evidence type="ECO:0000313" key="2">
    <source>
        <dbReference type="Proteomes" id="UP000610746"/>
    </source>
</evidence>
<dbReference type="Proteomes" id="UP000610746">
    <property type="component" value="Unassembled WGS sequence"/>
</dbReference>
<organism evidence="1 2">
    <name type="scientific">Frigoriflavimonas asaccharolytica</name>
    <dbReference type="NCBI Taxonomy" id="2735899"/>
    <lineage>
        <taxon>Bacteria</taxon>
        <taxon>Pseudomonadati</taxon>
        <taxon>Bacteroidota</taxon>
        <taxon>Flavobacteriia</taxon>
        <taxon>Flavobacteriales</taxon>
        <taxon>Weeksellaceae</taxon>
        <taxon>Frigoriflavimonas</taxon>
    </lineage>
</organism>
<dbReference type="PANTHER" id="PTHR32305">
    <property type="match status" value="1"/>
</dbReference>
<dbReference type="AlphaFoldDB" id="A0A8J8G9A5"/>
<comment type="caution">
    <text evidence="1">The sequence shown here is derived from an EMBL/GenBank/DDBJ whole genome shotgun (WGS) entry which is preliminary data.</text>
</comment>
<dbReference type="InterPro" id="IPR022385">
    <property type="entry name" value="Rhs_assc_core"/>
</dbReference>
<dbReference type="InterPro" id="IPR050708">
    <property type="entry name" value="T6SS_VgrG/RHS"/>
</dbReference>
<sequence length="439" mass="50702">MIFCFKKFLYRADGTKLRKIYNDANANNETFASVTEYLDGFHYLKSQGTPFYDALDPMEFSYEQEAFIYDMLQIEPNAALQFFPTAEGFYDFKNNEYIYQYKDHLGNVRVSYRKDGNSTEITDQNDYYPFGMNIPRDEESIVGTASLYNYKYNGKELQETGMYDYGARFYMSDIGRWGVVDPLAIIYHYATPYNYTLNNPIYYKDPDGKRVIATDEETQNTILGYITEQFGENNGFYFNKKGELGYKNSLLKKLSKKFNNEQLSMINGLKELVNDENKTIEVKINEKSDSFTVDYNMPGFVMGKDEKGNEYYVQENGVNKREGWEKMYDVELDVSNSGGAFFWSPGKFDSTDMGYGYVVMNKSTIGSLQLESEKGKFTVPSASSVFFHEMLDHGLDFLKNNNVNKSIGSGIENVYYHNQALKNISNGQSPIRNSHYDKK</sequence>
<reference evidence="1" key="1">
    <citation type="submission" date="2020-05" db="EMBL/GenBank/DDBJ databases">
        <title>Genomic Encyclopedia of Type Strains, Phase IV (KMG-V): Genome sequencing to study the core and pangenomes of soil and plant-associated prokaryotes.</title>
        <authorList>
            <person name="Whitman W."/>
        </authorList>
    </citation>
    <scope>NUCLEOTIDE SEQUENCE</scope>
    <source>
        <strain evidence="1">16F</strain>
    </source>
</reference>
<proteinExistence type="predicted"/>
<evidence type="ECO:0000313" key="1">
    <source>
        <dbReference type="EMBL" id="NRS93686.1"/>
    </source>
</evidence>
<dbReference type="Gene3D" id="2.180.10.10">
    <property type="entry name" value="RHS repeat-associated core"/>
    <property type="match status" value="1"/>
</dbReference>